<keyword evidence="6" id="KW-0539">Nucleus</keyword>
<gene>
    <name evidence="7" type="ORF">CTOB1V02_LOCUS11335</name>
</gene>
<proteinExistence type="predicted"/>
<dbReference type="PANTHER" id="PTHR24394:SF29">
    <property type="entry name" value="MYONEURIN"/>
    <property type="match status" value="1"/>
</dbReference>
<keyword evidence="3" id="KW-0677">Repeat</keyword>
<dbReference type="GO" id="GO:0005634">
    <property type="term" value="C:nucleus"/>
    <property type="evidence" value="ECO:0007669"/>
    <property type="project" value="UniProtKB-SubCell"/>
</dbReference>
<dbReference type="Gene3D" id="3.30.160.60">
    <property type="entry name" value="Classic Zinc Finger"/>
    <property type="match status" value="2"/>
</dbReference>
<evidence type="ECO:0000256" key="5">
    <source>
        <dbReference type="ARBA" id="ARBA00022833"/>
    </source>
</evidence>
<keyword evidence="2" id="KW-0479">Metal-binding</keyword>
<keyword evidence="4" id="KW-0863">Zinc-finger</keyword>
<reference evidence="7" key="1">
    <citation type="submission" date="2020-11" db="EMBL/GenBank/DDBJ databases">
        <authorList>
            <person name="Tran Van P."/>
        </authorList>
    </citation>
    <scope>NUCLEOTIDE SEQUENCE</scope>
</reference>
<dbReference type="GO" id="GO:0008270">
    <property type="term" value="F:zinc ion binding"/>
    <property type="evidence" value="ECO:0007669"/>
    <property type="project" value="UniProtKB-KW"/>
</dbReference>
<evidence type="ECO:0000256" key="6">
    <source>
        <dbReference type="ARBA" id="ARBA00023242"/>
    </source>
</evidence>
<dbReference type="InterPro" id="IPR036236">
    <property type="entry name" value="Znf_C2H2_sf"/>
</dbReference>
<dbReference type="FunFam" id="3.30.160.60:FF:000446">
    <property type="entry name" value="Zinc finger protein"/>
    <property type="match status" value="1"/>
</dbReference>
<dbReference type="FunFam" id="3.30.160.60:FF:000744">
    <property type="entry name" value="zinc finger E-box-binding homeobox 1"/>
    <property type="match status" value="1"/>
</dbReference>
<name>A0A7R8ZRC2_9CRUS</name>
<dbReference type="OrthoDB" id="6355685at2759"/>
<dbReference type="PANTHER" id="PTHR24394">
    <property type="entry name" value="ZINC FINGER PROTEIN"/>
    <property type="match status" value="1"/>
</dbReference>
<evidence type="ECO:0000256" key="3">
    <source>
        <dbReference type="ARBA" id="ARBA00022737"/>
    </source>
</evidence>
<evidence type="ECO:0000256" key="2">
    <source>
        <dbReference type="ARBA" id="ARBA00022723"/>
    </source>
</evidence>
<dbReference type="GO" id="GO:0000981">
    <property type="term" value="F:DNA-binding transcription factor activity, RNA polymerase II-specific"/>
    <property type="evidence" value="ECO:0007669"/>
    <property type="project" value="TreeGrafter"/>
</dbReference>
<dbReference type="Pfam" id="PF00096">
    <property type="entry name" value="zf-C2H2"/>
    <property type="match status" value="2"/>
</dbReference>
<dbReference type="PROSITE" id="PS00028">
    <property type="entry name" value="ZINC_FINGER_C2H2_1"/>
    <property type="match status" value="1"/>
</dbReference>
<dbReference type="SUPFAM" id="SSF57667">
    <property type="entry name" value="beta-beta-alpha zinc fingers"/>
    <property type="match status" value="1"/>
</dbReference>
<dbReference type="InterPro" id="IPR013087">
    <property type="entry name" value="Znf_C2H2_type"/>
</dbReference>
<sequence length="130" mass="15288">MKNDFPATGTWVILKSYFRRRILNLWIRAGRFAKSFFECRVCDKGFKKCSDLKVHARTHTNERPYECSVCSERFSTAGNMQRHVSGKRRTCNFISEFTPERSHISVYYVLRHSVKSGANQKRVANFTLQR</sequence>
<evidence type="ECO:0000256" key="4">
    <source>
        <dbReference type="ARBA" id="ARBA00022771"/>
    </source>
</evidence>
<keyword evidence="5" id="KW-0862">Zinc</keyword>
<comment type="subcellular location">
    <subcellularLocation>
        <location evidence="1">Nucleus</location>
    </subcellularLocation>
</comment>
<organism evidence="7">
    <name type="scientific">Cyprideis torosa</name>
    <dbReference type="NCBI Taxonomy" id="163714"/>
    <lineage>
        <taxon>Eukaryota</taxon>
        <taxon>Metazoa</taxon>
        <taxon>Ecdysozoa</taxon>
        <taxon>Arthropoda</taxon>
        <taxon>Crustacea</taxon>
        <taxon>Oligostraca</taxon>
        <taxon>Ostracoda</taxon>
        <taxon>Podocopa</taxon>
        <taxon>Podocopida</taxon>
        <taxon>Cytherocopina</taxon>
        <taxon>Cytheroidea</taxon>
        <taxon>Cytherideidae</taxon>
        <taxon>Cyprideis</taxon>
    </lineage>
</organism>
<accession>A0A7R8ZRC2</accession>
<dbReference type="SMART" id="SM00355">
    <property type="entry name" value="ZnF_C2H2"/>
    <property type="match status" value="2"/>
</dbReference>
<protein>
    <submittedName>
        <fullName evidence="7">Uncharacterized protein</fullName>
    </submittedName>
</protein>
<dbReference type="EMBL" id="OB666418">
    <property type="protein sequence ID" value="CAD7233513.1"/>
    <property type="molecule type" value="Genomic_DNA"/>
</dbReference>
<evidence type="ECO:0000256" key="1">
    <source>
        <dbReference type="ARBA" id="ARBA00004123"/>
    </source>
</evidence>
<dbReference type="PROSITE" id="PS50157">
    <property type="entry name" value="ZINC_FINGER_C2H2_2"/>
    <property type="match status" value="2"/>
</dbReference>
<evidence type="ECO:0000313" key="7">
    <source>
        <dbReference type="EMBL" id="CAD7233513.1"/>
    </source>
</evidence>
<dbReference type="AlphaFoldDB" id="A0A7R8ZRC2"/>